<comment type="subcellular location">
    <subcellularLocation>
        <location evidence="1">Cytoplasm</location>
        <location evidence="1">Cytoskeleton</location>
    </subcellularLocation>
</comment>
<keyword evidence="6 10" id="KW-0802">TPR repeat</keyword>
<dbReference type="SUPFAM" id="SSF48452">
    <property type="entry name" value="TPR-like"/>
    <property type="match status" value="2"/>
</dbReference>
<dbReference type="PRINTS" id="PR00381">
    <property type="entry name" value="KINESINLIGHT"/>
</dbReference>
<evidence type="ECO:0000256" key="10">
    <source>
        <dbReference type="PROSITE-ProRule" id="PRU00339"/>
    </source>
</evidence>
<comment type="caution">
    <text evidence="11">The sequence shown here is derived from an EMBL/GenBank/DDBJ whole genome shotgun (WGS) entry which is preliminary data.</text>
</comment>
<feature type="repeat" description="TPR" evidence="10">
    <location>
        <begin position="331"/>
        <end position="364"/>
    </location>
</feature>
<accession>A0ABR8F0G9</accession>
<keyword evidence="3" id="KW-0963">Cytoplasm</keyword>
<keyword evidence="12" id="KW-1185">Reference proteome</keyword>
<keyword evidence="4" id="KW-0493">Microtubule</keyword>
<dbReference type="Proteomes" id="UP000604661">
    <property type="component" value="Unassembled WGS sequence"/>
</dbReference>
<evidence type="ECO:0000256" key="7">
    <source>
        <dbReference type="ARBA" id="ARBA00023054"/>
    </source>
</evidence>
<dbReference type="Pfam" id="PF13424">
    <property type="entry name" value="TPR_12"/>
    <property type="match status" value="1"/>
</dbReference>
<evidence type="ECO:0000313" key="12">
    <source>
        <dbReference type="Proteomes" id="UP000604661"/>
    </source>
</evidence>
<evidence type="ECO:0000313" key="11">
    <source>
        <dbReference type="EMBL" id="MBD2562376.1"/>
    </source>
</evidence>
<name>A0ABR8F0G9_NOSLI</name>
<comment type="similarity">
    <text evidence="2">Belongs to the kinesin light chain family.</text>
</comment>
<dbReference type="InterPro" id="IPR011990">
    <property type="entry name" value="TPR-like_helical_dom_sf"/>
</dbReference>
<evidence type="ECO:0000256" key="1">
    <source>
        <dbReference type="ARBA" id="ARBA00004245"/>
    </source>
</evidence>
<protein>
    <submittedName>
        <fullName evidence="11">Tetratricopeptide repeat protein</fullName>
    </submittedName>
</protein>
<dbReference type="Gene3D" id="1.25.40.10">
    <property type="entry name" value="Tetratricopeptide repeat domain"/>
    <property type="match status" value="2"/>
</dbReference>
<evidence type="ECO:0000256" key="4">
    <source>
        <dbReference type="ARBA" id="ARBA00022701"/>
    </source>
</evidence>
<evidence type="ECO:0000256" key="9">
    <source>
        <dbReference type="ARBA" id="ARBA00023212"/>
    </source>
</evidence>
<dbReference type="SMART" id="SM00028">
    <property type="entry name" value="TPR"/>
    <property type="match status" value="5"/>
</dbReference>
<dbReference type="InterPro" id="IPR002151">
    <property type="entry name" value="Kinesin_light"/>
</dbReference>
<keyword evidence="7" id="KW-0175">Coiled coil</keyword>
<dbReference type="InterPro" id="IPR019734">
    <property type="entry name" value="TPR_rpt"/>
</dbReference>
<dbReference type="PROSITE" id="PS50005">
    <property type="entry name" value="TPR"/>
    <property type="match status" value="1"/>
</dbReference>
<proteinExistence type="inferred from homology"/>
<dbReference type="PANTHER" id="PTHR45783">
    <property type="entry name" value="KINESIN LIGHT CHAIN"/>
    <property type="match status" value="1"/>
</dbReference>
<organism evidence="11 12">
    <name type="scientific">Nostoc linckia FACHB-391</name>
    <dbReference type="NCBI Taxonomy" id="2692906"/>
    <lineage>
        <taxon>Bacteria</taxon>
        <taxon>Bacillati</taxon>
        <taxon>Cyanobacteriota</taxon>
        <taxon>Cyanophyceae</taxon>
        <taxon>Nostocales</taxon>
        <taxon>Nostocaceae</taxon>
        <taxon>Nostoc</taxon>
    </lineage>
</organism>
<evidence type="ECO:0000256" key="8">
    <source>
        <dbReference type="ARBA" id="ARBA00023175"/>
    </source>
</evidence>
<reference evidence="11 12" key="1">
    <citation type="journal article" date="2020" name="ISME J.">
        <title>Comparative genomics reveals insights into cyanobacterial evolution and habitat adaptation.</title>
        <authorList>
            <person name="Chen M.Y."/>
            <person name="Teng W.K."/>
            <person name="Zhao L."/>
            <person name="Hu C.X."/>
            <person name="Zhou Y.K."/>
            <person name="Han B.P."/>
            <person name="Song L.R."/>
            <person name="Shu W.S."/>
        </authorList>
    </citation>
    <scope>NUCLEOTIDE SEQUENCE [LARGE SCALE GENOMIC DNA]</scope>
    <source>
        <strain evidence="11 12">FACHB-391</strain>
    </source>
</reference>
<evidence type="ECO:0000256" key="3">
    <source>
        <dbReference type="ARBA" id="ARBA00022490"/>
    </source>
</evidence>
<evidence type="ECO:0000256" key="2">
    <source>
        <dbReference type="ARBA" id="ARBA00009622"/>
    </source>
</evidence>
<evidence type="ECO:0000256" key="6">
    <source>
        <dbReference type="ARBA" id="ARBA00022803"/>
    </source>
</evidence>
<dbReference type="Pfam" id="PF13374">
    <property type="entry name" value="TPR_10"/>
    <property type="match status" value="3"/>
</dbReference>
<dbReference type="PANTHER" id="PTHR45783:SF3">
    <property type="entry name" value="KINESIN LIGHT CHAIN"/>
    <property type="match status" value="1"/>
</dbReference>
<dbReference type="RefSeq" id="WP_190971448.1">
    <property type="nucleotide sequence ID" value="NZ_JACJTE010000018.1"/>
</dbReference>
<dbReference type="EMBL" id="JACJTE010000018">
    <property type="protein sequence ID" value="MBD2562376.1"/>
    <property type="molecule type" value="Genomic_DNA"/>
</dbReference>
<keyword evidence="5" id="KW-0677">Repeat</keyword>
<keyword evidence="8" id="KW-0505">Motor protein</keyword>
<evidence type="ECO:0000256" key="5">
    <source>
        <dbReference type="ARBA" id="ARBA00022737"/>
    </source>
</evidence>
<sequence length="388" mass="43403">MLADILAQLQKQASAGESGVAAAFELNWQSLEPEAQKLACLLSLFALAPIPWSLVESAASASSLEFDLKANCAVLVERYLLQELAEDTYQIHERIRELLQQKLEDLAQADELKRGYCQAMVAVAKNIPQTPTLIDIAQATLAIPHIEETATVYQAWLSDDDLIWPFLGLARFYEGQGAYAQALPWREQSLSAARKRFGDEHPDVATSLNNLAFLYDSQGRYSDAEPLYIEALAMIKRLLGDEHPDVATSLNNLALLYDSQGRYSDAESLLIQALEMTKRLLGDEHPSVATCLNNLALLYDSQGRYSDAELLYIEALAMRKRLLGDEHPFVATSLNNLALLYDSQGRYSEAEPLYIQALEIAEQQLGVNHPDTINIRENLEYLRRNRQS</sequence>
<gene>
    <name evidence="11" type="ORF">H6G95_17500</name>
</gene>
<keyword evidence="9" id="KW-0206">Cytoskeleton</keyword>